<sequence length="637" mass="73673">MDLQVGLSIRHDWKFFDHDHLQHGIIYGLDVIERNTRSPYPSLFTAEKNHHPGRLLKQMNDELLVLNRAIAILEWQSATSPSSQVSGLNAGMSRFKTTWRNTWCSRMKNLGKESNGLGFSEKRMIRLLCRGPKYTPYQARALTSVFEKLSSSYANALVCRSEEHDEQKCYHGEPELERLVATSRNESELRWAWVSWRNEMSKVKGLFTTSVALQNQGAWNNGYLDIGECWREELETSDLENVVEDLYRQIEPLYKLLHAVARFRLVQKYPDIVDPRGPIPAHLLGNMWAQNWASLIDIIWPRAKDNGSVTGALKRKNVTVTKMVKLAEDFYVSMGLPQLTSSFWENSVFERENRSEIACHGTAANMYRDNDYRILICAEVNAEDFYVIHHELGHVYYYMAYKDQPTIFMDGANSAFHEAVGDAVMYGVMTPQHMQRLGLISDSTPDDDLPFLLRQALSKVPQLPHSLVIDKWRWKVFNGEIKSSEYNEAWWAITRRYQGIEPPLPRSDFFFDPAAKFHVTDNTPYVRYFLGYILQVQIFKGMCEAAVTGKVGDPNFDIPLHRCDIYGSKNAGNKLKHLMELGSSMNWKYPLFLATGTKNYRVEPFLEYYEPIYRWLKLQVKYYDIPVGWDEAISNVA</sequence>
<keyword evidence="7" id="KW-1185">Reference proteome</keyword>
<dbReference type="EC" id="3.4.-.-" evidence="6"/>
<evidence type="ECO:0000256" key="5">
    <source>
        <dbReference type="PROSITE-ProRule" id="PRU01355"/>
    </source>
</evidence>
<keyword evidence="6" id="KW-0479">Metal-binding</keyword>
<evidence type="ECO:0000256" key="4">
    <source>
        <dbReference type="ARBA" id="ARBA00023180"/>
    </source>
</evidence>
<evidence type="ECO:0000313" key="8">
    <source>
        <dbReference type="RefSeq" id="XP_046592933.1"/>
    </source>
</evidence>
<keyword evidence="6" id="KW-0862">Zinc</keyword>
<accession>A0ABM3FY38</accession>
<feature type="disulfide bond" evidence="5">
    <location>
        <begin position="359"/>
        <end position="377"/>
    </location>
</feature>
<dbReference type="GeneID" id="107216843"/>
<name>A0ABM3FY38_NEOLC</name>
<evidence type="ECO:0000313" key="7">
    <source>
        <dbReference type="Proteomes" id="UP000829291"/>
    </source>
</evidence>
<dbReference type="PROSITE" id="PS52011">
    <property type="entry name" value="PEPTIDASE_M2"/>
    <property type="match status" value="1"/>
</dbReference>
<comment type="similarity">
    <text evidence="1 5 6">Belongs to the peptidase M2 family.</text>
</comment>
<evidence type="ECO:0000256" key="1">
    <source>
        <dbReference type="ARBA" id="ARBA00008139"/>
    </source>
</evidence>
<dbReference type="PRINTS" id="PR00791">
    <property type="entry name" value="PEPDIPTASEA"/>
</dbReference>
<dbReference type="PANTHER" id="PTHR10514:SF27">
    <property type="entry name" value="ANGIOTENSIN-CONVERTING ENZYME"/>
    <property type="match status" value="1"/>
</dbReference>
<evidence type="ECO:0000256" key="3">
    <source>
        <dbReference type="ARBA" id="ARBA00023157"/>
    </source>
</evidence>
<comment type="cofactor">
    <cofactor evidence="6">
        <name>Zn(2+)</name>
        <dbReference type="ChEBI" id="CHEBI:29105"/>
    </cofactor>
    <text evidence="6">Binds 1 zinc ion per subunit.</text>
</comment>
<keyword evidence="6" id="KW-0645">Protease</keyword>
<evidence type="ECO:0000256" key="6">
    <source>
        <dbReference type="RuleBase" id="RU361144"/>
    </source>
</evidence>
<keyword evidence="6" id="KW-0378">Hydrolase</keyword>
<keyword evidence="6" id="KW-0482">Metalloprotease</keyword>
<dbReference type="Gene3D" id="1.10.1370.30">
    <property type="match status" value="2"/>
</dbReference>
<keyword evidence="4 6" id="KW-0325">Glycoprotein</keyword>
<dbReference type="Pfam" id="PF01401">
    <property type="entry name" value="Peptidase_M2"/>
    <property type="match status" value="1"/>
</dbReference>
<gene>
    <name evidence="8" type="primary">LOC107216843</name>
</gene>
<dbReference type="PANTHER" id="PTHR10514">
    <property type="entry name" value="ANGIOTENSIN-CONVERTING ENZYME"/>
    <property type="match status" value="1"/>
</dbReference>
<dbReference type="SUPFAM" id="SSF55486">
    <property type="entry name" value="Metalloproteases ('zincins'), catalytic domain"/>
    <property type="match status" value="1"/>
</dbReference>
<dbReference type="InterPro" id="IPR001548">
    <property type="entry name" value="Peptidase_M2"/>
</dbReference>
<proteinExistence type="inferred from homology"/>
<dbReference type="CDD" id="cd06461">
    <property type="entry name" value="M2_ACE"/>
    <property type="match status" value="1"/>
</dbReference>
<comment type="caution">
    <text evidence="5">Lacks conserved residue(s) required for the propagation of feature annotation.</text>
</comment>
<dbReference type="RefSeq" id="XP_046592933.1">
    <property type="nucleotide sequence ID" value="XM_046736977.1"/>
</dbReference>
<dbReference type="Proteomes" id="UP000829291">
    <property type="component" value="Chromosome 4"/>
</dbReference>
<keyword evidence="3 5" id="KW-1015">Disulfide bond</keyword>
<organism evidence="7 8">
    <name type="scientific">Neodiprion lecontei</name>
    <name type="common">Redheaded pine sawfly</name>
    <dbReference type="NCBI Taxonomy" id="441921"/>
    <lineage>
        <taxon>Eukaryota</taxon>
        <taxon>Metazoa</taxon>
        <taxon>Ecdysozoa</taxon>
        <taxon>Arthropoda</taxon>
        <taxon>Hexapoda</taxon>
        <taxon>Insecta</taxon>
        <taxon>Pterygota</taxon>
        <taxon>Neoptera</taxon>
        <taxon>Endopterygota</taxon>
        <taxon>Hymenoptera</taxon>
        <taxon>Tenthredinoidea</taxon>
        <taxon>Diprionidae</taxon>
        <taxon>Diprioninae</taxon>
        <taxon>Neodiprion</taxon>
    </lineage>
</organism>
<keyword evidence="2" id="KW-0732">Signal</keyword>
<protein>
    <recommendedName>
        <fullName evidence="6">Angiotensin-converting enzyme</fullName>
        <ecNumber evidence="6">3.4.-.-</ecNumber>
    </recommendedName>
</protein>
<reference evidence="8" key="1">
    <citation type="submission" date="2025-08" db="UniProtKB">
        <authorList>
            <consortium name="RefSeq"/>
        </authorList>
    </citation>
    <scope>IDENTIFICATION</scope>
    <source>
        <tissue evidence="8">Thorax and Abdomen</tissue>
    </source>
</reference>
<keyword evidence="6" id="KW-0121">Carboxypeptidase</keyword>
<evidence type="ECO:0000256" key="2">
    <source>
        <dbReference type="ARBA" id="ARBA00022729"/>
    </source>
</evidence>